<feature type="compositionally biased region" description="Basic and acidic residues" evidence="1">
    <location>
        <begin position="355"/>
        <end position="371"/>
    </location>
</feature>
<reference evidence="3 4" key="1">
    <citation type="submission" date="2023-07" db="EMBL/GenBank/DDBJ databases">
        <title>Genomic Encyclopedia of Type Strains, Phase IV (KMG-IV): sequencing the most valuable type-strain genomes for metagenomic binning, comparative biology and taxonomic classification.</title>
        <authorList>
            <person name="Goeker M."/>
        </authorList>
    </citation>
    <scope>NUCLEOTIDE SEQUENCE [LARGE SCALE GENOMIC DNA]</scope>
    <source>
        <strain evidence="3 4">DSM 46876</strain>
    </source>
</reference>
<evidence type="ECO:0000256" key="1">
    <source>
        <dbReference type="SAM" id="MobiDB-lite"/>
    </source>
</evidence>
<sequence length="371" mass="43116">MKLVSKRTCIYMTATSIMIGAVVPSLSHAEENISNSKSINIKASAYTLPYTDLKKEWNQMTMDRYISRTAQQIWLTWGETEKIWSGIKLNKYKKALITDGEKVWIIDINKKTIDKTSYNSLPNEFKDIPFFNTIKYQGEDAVFYKLEKDRFKKSYDRGEFESLPNSNLAYVIMTHEAFHGEQNWSKTPEQSEESPPENIKGRIQRLEIVRALRSAVLNPAKEKQYLQAAAWWYKQYKEQNPKEHQFVHFYDVIEGSARYFDMAVHVRSIVGIDAKREDIFKNYQKMIELDYTLTSDRYGKTQLLRDPGIESYDIGGLAGVLLEKHQCPNWTKSVENGIRPLDILLEGINPTPQEKSPEVKKLIEDSLSERK</sequence>
<dbReference type="EMBL" id="JAUSUV010000014">
    <property type="protein sequence ID" value="MDQ0418615.1"/>
    <property type="molecule type" value="Genomic_DNA"/>
</dbReference>
<evidence type="ECO:0000313" key="4">
    <source>
        <dbReference type="Proteomes" id="UP001238450"/>
    </source>
</evidence>
<comment type="caution">
    <text evidence="3">The sequence shown here is derived from an EMBL/GenBank/DDBJ whole genome shotgun (WGS) entry which is preliminary data.</text>
</comment>
<protein>
    <submittedName>
        <fullName evidence="3">Uncharacterized protein</fullName>
    </submittedName>
</protein>
<name>A0AAJ1WTB1_9BACL</name>
<feature type="region of interest" description="Disordered" evidence="1">
    <location>
        <begin position="351"/>
        <end position="371"/>
    </location>
</feature>
<gene>
    <name evidence="3" type="ORF">J2Z48_002818</name>
</gene>
<dbReference type="Proteomes" id="UP001238450">
    <property type="component" value="Unassembled WGS sequence"/>
</dbReference>
<evidence type="ECO:0000313" key="3">
    <source>
        <dbReference type="EMBL" id="MDQ0418615.1"/>
    </source>
</evidence>
<keyword evidence="4" id="KW-1185">Reference proteome</keyword>
<dbReference type="RefSeq" id="WP_307254464.1">
    <property type="nucleotide sequence ID" value="NZ_JAUSUV010000014.1"/>
</dbReference>
<feature type="signal peptide" evidence="2">
    <location>
        <begin position="1"/>
        <end position="29"/>
    </location>
</feature>
<keyword evidence="2" id="KW-0732">Signal</keyword>
<accession>A0AAJ1WTB1</accession>
<feature type="chain" id="PRO_5042473800" evidence="2">
    <location>
        <begin position="30"/>
        <end position="371"/>
    </location>
</feature>
<evidence type="ECO:0000256" key="2">
    <source>
        <dbReference type="SAM" id="SignalP"/>
    </source>
</evidence>
<proteinExistence type="predicted"/>
<organism evidence="3 4">
    <name type="scientific">Croceifilum oryzae</name>
    <dbReference type="NCBI Taxonomy" id="1553429"/>
    <lineage>
        <taxon>Bacteria</taxon>
        <taxon>Bacillati</taxon>
        <taxon>Bacillota</taxon>
        <taxon>Bacilli</taxon>
        <taxon>Bacillales</taxon>
        <taxon>Thermoactinomycetaceae</taxon>
        <taxon>Croceifilum</taxon>
    </lineage>
</organism>
<dbReference type="AlphaFoldDB" id="A0AAJ1WTB1"/>